<name>A0A5S5CMY5_9ACTN</name>
<gene>
    <name evidence="2" type="ORF">BD833_1261</name>
</gene>
<evidence type="ECO:0000313" key="2">
    <source>
        <dbReference type="EMBL" id="TYP81148.1"/>
    </source>
</evidence>
<evidence type="ECO:0000256" key="1">
    <source>
        <dbReference type="SAM" id="MobiDB-lite"/>
    </source>
</evidence>
<keyword evidence="3" id="KW-1185">Reference proteome</keyword>
<dbReference type="Proteomes" id="UP000322499">
    <property type="component" value="Unassembled WGS sequence"/>
</dbReference>
<evidence type="ECO:0000313" key="3">
    <source>
        <dbReference type="Proteomes" id="UP000322499"/>
    </source>
</evidence>
<feature type="region of interest" description="Disordered" evidence="1">
    <location>
        <begin position="205"/>
        <end position="269"/>
    </location>
</feature>
<dbReference type="EMBL" id="VNHW01000026">
    <property type="protein sequence ID" value="TYP81148.1"/>
    <property type="molecule type" value="Genomic_DNA"/>
</dbReference>
<accession>A0A5S5CMY5</accession>
<feature type="compositionally biased region" description="Basic and acidic residues" evidence="1">
    <location>
        <begin position="211"/>
        <end position="223"/>
    </location>
</feature>
<reference evidence="2 3" key="1">
    <citation type="submission" date="2019-07" db="EMBL/GenBank/DDBJ databases">
        <title>Genomic Encyclopedia of Archaeal and Bacterial Type Strains, Phase II (KMG-II): from individual species to whole genera.</title>
        <authorList>
            <person name="Goeker M."/>
        </authorList>
    </citation>
    <scope>NUCLEOTIDE SEQUENCE [LARGE SCALE GENOMIC DNA]</scope>
    <source>
        <strain evidence="2 3">DSM 46842</strain>
    </source>
</reference>
<comment type="caution">
    <text evidence="2">The sequence shown here is derived from an EMBL/GenBank/DDBJ whole genome shotgun (WGS) entry which is preliminary data.</text>
</comment>
<organism evidence="2 3">
    <name type="scientific">Blastococcus xanthinilyticus</name>
    <dbReference type="NCBI Taxonomy" id="1564164"/>
    <lineage>
        <taxon>Bacteria</taxon>
        <taxon>Bacillati</taxon>
        <taxon>Actinomycetota</taxon>
        <taxon>Actinomycetes</taxon>
        <taxon>Geodermatophilales</taxon>
        <taxon>Geodermatophilaceae</taxon>
        <taxon>Blastococcus</taxon>
    </lineage>
</organism>
<protein>
    <submittedName>
        <fullName evidence="2">Uncharacterized protein</fullName>
    </submittedName>
</protein>
<feature type="compositionally biased region" description="Basic and acidic residues" evidence="1">
    <location>
        <begin position="241"/>
        <end position="261"/>
    </location>
</feature>
<sequence>MPILTNGMRFGVIGMPFIISGMPITGLGSVFKDRLSTAAGCWAHRSSDPRIHEGAAGHQIFPGHPRLHWGRPCAGSSSPRGSLKAQSSSALMRSSRCPRCCVAGARSRQSLPWMTPETGMSPKRPRGGRGGAVGINGGDSATALHHAAGGRRTSPARYAGCSDALRRPATCSPTGNLCPASPSKRGRCPRHPDYRCTRSSATHVLHLGHGTRGDGVQEDRQQTEDMGTSGTPEYRARRRAREQQRRERQRRTPEERPRPDRAALAADGPERRTAATTCGWCGGPITPRSRGPIPKWCSATCRHRAWEQSRAATSGRAAVQVVERRVEVRVPLQPTRRDWLRLLGDLAGQLDDGHVYDRDLPAFGRALETVLRSYRRRARWSGGAPDLT</sequence>
<proteinExistence type="predicted"/>
<dbReference type="AlphaFoldDB" id="A0A5S5CMY5"/>